<organism evidence="7 8">
    <name type="scientific">Flavobacterium orientale</name>
    <dbReference type="NCBI Taxonomy" id="1756020"/>
    <lineage>
        <taxon>Bacteria</taxon>
        <taxon>Pseudomonadati</taxon>
        <taxon>Bacteroidota</taxon>
        <taxon>Flavobacteriia</taxon>
        <taxon>Flavobacteriales</taxon>
        <taxon>Flavobacteriaceae</taxon>
        <taxon>Flavobacterium</taxon>
    </lineage>
</organism>
<gene>
    <name evidence="7" type="ORF">GCM10011343_07670</name>
</gene>
<dbReference type="Pfam" id="PF03073">
    <property type="entry name" value="TspO_MBR"/>
    <property type="match status" value="1"/>
</dbReference>
<dbReference type="GO" id="GO:0016020">
    <property type="term" value="C:membrane"/>
    <property type="evidence" value="ECO:0007669"/>
    <property type="project" value="UniProtKB-SubCell"/>
</dbReference>
<keyword evidence="4 6" id="KW-1133">Transmembrane helix</keyword>
<dbReference type="GO" id="GO:0033013">
    <property type="term" value="P:tetrapyrrole metabolic process"/>
    <property type="evidence" value="ECO:0007669"/>
    <property type="project" value="UniProtKB-ARBA"/>
</dbReference>
<comment type="similarity">
    <text evidence="2">Belongs to the TspO/BZRP family.</text>
</comment>
<keyword evidence="8" id="KW-1185">Reference proteome</keyword>
<reference evidence="7" key="1">
    <citation type="journal article" date="2014" name="Int. J. Syst. Evol. Microbiol.">
        <title>Complete genome sequence of Corynebacterium casei LMG S-19264T (=DSM 44701T), isolated from a smear-ripened cheese.</title>
        <authorList>
            <consortium name="US DOE Joint Genome Institute (JGI-PGF)"/>
            <person name="Walter F."/>
            <person name="Albersmeier A."/>
            <person name="Kalinowski J."/>
            <person name="Ruckert C."/>
        </authorList>
    </citation>
    <scope>NUCLEOTIDE SEQUENCE</scope>
    <source>
        <strain evidence="7">CGMCC 1.12506</strain>
    </source>
</reference>
<evidence type="ECO:0000256" key="6">
    <source>
        <dbReference type="SAM" id="Phobius"/>
    </source>
</evidence>
<dbReference type="EMBL" id="BMFG01000002">
    <property type="protein sequence ID" value="GGD19605.1"/>
    <property type="molecule type" value="Genomic_DNA"/>
</dbReference>
<dbReference type="CDD" id="cd15904">
    <property type="entry name" value="TSPO_MBR"/>
    <property type="match status" value="1"/>
</dbReference>
<accession>A0A916XX84</accession>
<evidence type="ECO:0000256" key="4">
    <source>
        <dbReference type="ARBA" id="ARBA00022989"/>
    </source>
</evidence>
<dbReference type="PIRSF" id="PIRSF005859">
    <property type="entry name" value="PBR"/>
    <property type="match status" value="1"/>
</dbReference>
<comment type="subcellular location">
    <subcellularLocation>
        <location evidence="1">Membrane</location>
        <topology evidence="1">Multi-pass membrane protein</topology>
    </subcellularLocation>
</comment>
<dbReference type="PANTHER" id="PTHR10057:SF0">
    <property type="entry name" value="TRANSLOCATOR PROTEIN"/>
    <property type="match status" value="1"/>
</dbReference>
<dbReference type="FunFam" id="1.20.1260.100:FF:000001">
    <property type="entry name" value="translocator protein 2"/>
    <property type="match status" value="1"/>
</dbReference>
<feature type="transmembrane region" description="Helical" evidence="6">
    <location>
        <begin position="139"/>
        <end position="158"/>
    </location>
</feature>
<comment type="caution">
    <text evidence="7">The sequence shown here is derived from an EMBL/GenBank/DDBJ whole genome shotgun (WGS) entry which is preliminary data.</text>
</comment>
<keyword evidence="5 6" id="KW-0472">Membrane</keyword>
<name>A0A916XX84_9FLAO</name>
<dbReference type="InterPro" id="IPR004307">
    <property type="entry name" value="TspO_MBR"/>
</dbReference>
<evidence type="ECO:0000256" key="2">
    <source>
        <dbReference type="ARBA" id="ARBA00007524"/>
    </source>
</evidence>
<protein>
    <submittedName>
        <fullName evidence="7">Sensory protein TspO</fullName>
    </submittedName>
</protein>
<feature type="transmembrane region" description="Helical" evidence="6">
    <location>
        <begin position="82"/>
        <end position="101"/>
    </location>
</feature>
<evidence type="ECO:0000313" key="8">
    <source>
        <dbReference type="Proteomes" id="UP000625735"/>
    </source>
</evidence>
<dbReference type="PANTHER" id="PTHR10057">
    <property type="entry name" value="PERIPHERAL-TYPE BENZODIAZEPINE RECEPTOR"/>
    <property type="match status" value="1"/>
</dbReference>
<evidence type="ECO:0000256" key="3">
    <source>
        <dbReference type="ARBA" id="ARBA00022692"/>
    </source>
</evidence>
<dbReference type="AlphaFoldDB" id="A0A916XX84"/>
<reference evidence="7" key="2">
    <citation type="submission" date="2020-09" db="EMBL/GenBank/DDBJ databases">
        <authorList>
            <person name="Sun Q."/>
            <person name="Zhou Y."/>
        </authorList>
    </citation>
    <scope>NUCLEOTIDE SEQUENCE</scope>
    <source>
        <strain evidence="7">CGMCC 1.12506</strain>
    </source>
</reference>
<dbReference type="InterPro" id="IPR038330">
    <property type="entry name" value="TspO/MBR-related_sf"/>
</dbReference>
<sequence>MNMSKIVKIAIAVAICLGVGYGSSLVTQSSITTWYPTINKPSFNPPNEVFAPVWTILYVMMGISAGLVWSKMEAVPVLVKKALWVFLIQLILNSLWSFLFFGLQNPFLALVEILLLWLMIFETIKLFKPIDALASKLMIPYLLWVSFAMILNGSIWWLNR</sequence>
<keyword evidence="3 6" id="KW-0812">Transmembrane</keyword>
<dbReference type="Proteomes" id="UP000625735">
    <property type="component" value="Unassembled WGS sequence"/>
</dbReference>
<dbReference type="Gene3D" id="1.20.1260.100">
    <property type="entry name" value="TspO/MBR protein"/>
    <property type="match status" value="1"/>
</dbReference>
<evidence type="ECO:0000256" key="1">
    <source>
        <dbReference type="ARBA" id="ARBA00004141"/>
    </source>
</evidence>
<proteinExistence type="inferred from homology"/>
<feature type="transmembrane region" description="Helical" evidence="6">
    <location>
        <begin position="52"/>
        <end position="70"/>
    </location>
</feature>
<evidence type="ECO:0000256" key="5">
    <source>
        <dbReference type="ARBA" id="ARBA00023136"/>
    </source>
</evidence>
<evidence type="ECO:0000313" key="7">
    <source>
        <dbReference type="EMBL" id="GGD19605.1"/>
    </source>
</evidence>